<feature type="region of interest" description="Disordered" evidence="2">
    <location>
        <begin position="1"/>
        <end position="46"/>
    </location>
</feature>
<dbReference type="EMBL" id="LUGG01000018">
    <property type="protein sequence ID" value="OBZ69139.1"/>
    <property type="molecule type" value="Genomic_DNA"/>
</dbReference>
<evidence type="ECO:0000313" key="6">
    <source>
        <dbReference type="Proteomes" id="UP000092993"/>
    </source>
</evidence>
<protein>
    <recommendedName>
        <fullName evidence="7">Mitogen-activated protein kinase kinase kinase 1</fullName>
    </recommendedName>
</protein>
<dbReference type="Pfam" id="PF04434">
    <property type="entry name" value="SWIM"/>
    <property type="match status" value="1"/>
</dbReference>
<dbReference type="GO" id="GO:0061630">
    <property type="term" value="F:ubiquitin protein ligase activity"/>
    <property type="evidence" value="ECO:0007669"/>
    <property type="project" value="InterPro"/>
</dbReference>
<dbReference type="Proteomes" id="UP000092993">
    <property type="component" value="Unassembled WGS sequence"/>
</dbReference>
<dbReference type="InterPro" id="IPR013083">
    <property type="entry name" value="Znf_RING/FYVE/PHD"/>
</dbReference>
<dbReference type="OMA" id="CKHIVYV"/>
<keyword evidence="6" id="KW-1185">Reference proteome</keyword>
<evidence type="ECO:0008006" key="7">
    <source>
        <dbReference type="Google" id="ProtNLM"/>
    </source>
</evidence>
<evidence type="ECO:0000256" key="2">
    <source>
        <dbReference type="SAM" id="MobiDB-lite"/>
    </source>
</evidence>
<dbReference type="OrthoDB" id="2122982at2759"/>
<dbReference type="Pfam" id="PF13639">
    <property type="entry name" value="zf-RING_2"/>
    <property type="match status" value="1"/>
</dbReference>
<dbReference type="PROSITE" id="PS50966">
    <property type="entry name" value="ZF_SWIM"/>
    <property type="match status" value="1"/>
</dbReference>
<dbReference type="Gene3D" id="3.30.40.10">
    <property type="entry name" value="Zinc/RING finger domain, C3HC4 (zinc finger)"/>
    <property type="match status" value="1"/>
</dbReference>
<dbReference type="InterPro" id="IPR007527">
    <property type="entry name" value="Znf_SWIM"/>
</dbReference>
<dbReference type="InterPro" id="IPR039903">
    <property type="entry name" value="Zswim2"/>
</dbReference>
<reference evidence="5 6" key="1">
    <citation type="submission" date="2016-03" db="EMBL/GenBank/DDBJ databases">
        <title>Whole genome sequencing of Grifola frondosa 9006-11.</title>
        <authorList>
            <person name="Min B."/>
            <person name="Park H."/>
            <person name="Kim J.-G."/>
            <person name="Cho H."/>
            <person name="Oh Y.-L."/>
            <person name="Kong W.-S."/>
            <person name="Choi I.-G."/>
        </authorList>
    </citation>
    <scope>NUCLEOTIDE SEQUENCE [LARGE SCALE GENOMIC DNA]</scope>
    <source>
        <strain evidence="5 6">9006-11</strain>
    </source>
</reference>
<dbReference type="PANTHER" id="PTHR21540">
    <property type="entry name" value="RING FINGER AND SWIM DOMAIN-CONTAINING PROTEIN 2"/>
    <property type="match status" value="1"/>
</dbReference>
<keyword evidence="1" id="KW-0479">Metal-binding</keyword>
<comment type="caution">
    <text evidence="5">The sequence shown here is derived from an EMBL/GenBank/DDBJ whole genome shotgun (WGS) entry which is preliminary data.</text>
</comment>
<dbReference type="PANTHER" id="PTHR21540:SF0">
    <property type="entry name" value="PHD FAMILY PROTEIN"/>
    <property type="match status" value="1"/>
</dbReference>
<keyword evidence="1" id="KW-0862">Zinc</keyword>
<feature type="domain" description="SWIM-type" evidence="4">
    <location>
        <begin position="81"/>
        <end position="113"/>
    </location>
</feature>
<dbReference type="GO" id="GO:0008270">
    <property type="term" value="F:zinc ion binding"/>
    <property type="evidence" value="ECO:0007669"/>
    <property type="project" value="UniProtKB-KW"/>
</dbReference>
<keyword evidence="1" id="KW-0863">Zinc-finger</keyword>
<name>A0A1C7LYP1_GRIFR</name>
<dbReference type="AlphaFoldDB" id="A0A1C7LYP1"/>
<gene>
    <name evidence="5" type="ORF">A0H81_10892</name>
</gene>
<accession>A0A1C7LYP1</accession>
<feature type="domain" description="RING-type" evidence="3">
    <location>
        <begin position="201"/>
        <end position="248"/>
    </location>
</feature>
<dbReference type="PROSITE" id="PS50089">
    <property type="entry name" value="ZF_RING_2"/>
    <property type="match status" value="1"/>
</dbReference>
<evidence type="ECO:0000259" key="4">
    <source>
        <dbReference type="PROSITE" id="PS50966"/>
    </source>
</evidence>
<evidence type="ECO:0000313" key="5">
    <source>
        <dbReference type="EMBL" id="OBZ69139.1"/>
    </source>
</evidence>
<evidence type="ECO:0000256" key="1">
    <source>
        <dbReference type="PROSITE-ProRule" id="PRU00175"/>
    </source>
</evidence>
<dbReference type="SUPFAM" id="SSF57850">
    <property type="entry name" value="RING/U-box"/>
    <property type="match status" value="1"/>
</dbReference>
<organism evidence="5 6">
    <name type="scientific">Grifola frondosa</name>
    <name type="common">Maitake</name>
    <name type="synonym">Polyporus frondosus</name>
    <dbReference type="NCBI Taxonomy" id="5627"/>
    <lineage>
        <taxon>Eukaryota</taxon>
        <taxon>Fungi</taxon>
        <taxon>Dikarya</taxon>
        <taxon>Basidiomycota</taxon>
        <taxon>Agaricomycotina</taxon>
        <taxon>Agaricomycetes</taxon>
        <taxon>Polyporales</taxon>
        <taxon>Grifolaceae</taxon>
        <taxon>Grifola</taxon>
    </lineage>
</organism>
<dbReference type="InterPro" id="IPR001841">
    <property type="entry name" value="Znf_RING"/>
</dbReference>
<evidence type="ECO:0000259" key="3">
    <source>
        <dbReference type="PROSITE" id="PS50089"/>
    </source>
</evidence>
<dbReference type="STRING" id="5627.A0A1C7LYP1"/>
<proteinExistence type="predicted"/>
<sequence length="296" mass="32939">MVARKRKAADDDWTPVAGSSTNPIVVDSLPPAKKQRKKKGPNVSAAEKRSRVCLQILMIDRNRVDNELKEEFKVLGYRQRFTVVIDKKPSCSCPDALKGNHCKHILFIFLKGRLYGFLSWNRSHGARPTVLQVAQTSGSWYQKALLTSELEDIFARAPLAPNAVAHPRIRDAYARATGKAVASSSAADSGKKRMPGPEDDCPICYENMHRVDEKTLTFCNECGNGLHKQCFQQWANTAKNNVTCVFCRAKWVMPATAGGSSSRMAEGYLNLAGIAGVSPVRDTSTYYHGRNKYYYD</sequence>
<dbReference type="CDD" id="cd16494">
    <property type="entry name" value="RING-CH-C4HC3_ZSWM2"/>
    <property type="match status" value="1"/>
</dbReference>